<accession>A0A239C619</accession>
<dbReference type="Proteomes" id="UP000198284">
    <property type="component" value="Unassembled WGS sequence"/>
</dbReference>
<evidence type="ECO:0000313" key="2">
    <source>
        <dbReference type="EMBL" id="SNS15071.1"/>
    </source>
</evidence>
<gene>
    <name evidence="2" type="ORF">SAMN06265795_101257</name>
</gene>
<proteinExistence type="predicted"/>
<sequence>MPNRKKADADDAKQEKGMKSSHGENSTSVTPKDVPSGTAASKDVVERKIASDDPEERNEEQLDDAVEMTFPASDPIAIPTPEKAEKHSGRQH</sequence>
<reference evidence="2 3" key="1">
    <citation type="submission" date="2017-06" db="EMBL/GenBank/DDBJ databases">
        <authorList>
            <person name="Kim H.J."/>
            <person name="Triplett B.A."/>
        </authorList>
    </citation>
    <scope>NUCLEOTIDE SEQUENCE [LARGE SCALE GENOMIC DNA]</scope>
    <source>
        <strain evidence="2 3">U15</strain>
    </source>
</reference>
<feature type="compositionally biased region" description="Basic and acidic residues" evidence="1">
    <location>
        <begin position="82"/>
        <end position="92"/>
    </location>
</feature>
<evidence type="ECO:0000313" key="3">
    <source>
        <dbReference type="Proteomes" id="UP000198284"/>
    </source>
</evidence>
<dbReference type="OrthoDB" id="8718873at2"/>
<dbReference type="EMBL" id="FZOT01000001">
    <property type="protein sequence ID" value="SNS15071.1"/>
    <property type="molecule type" value="Genomic_DNA"/>
</dbReference>
<dbReference type="RefSeq" id="WP_089397485.1">
    <property type="nucleotide sequence ID" value="NZ_FZOT01000001.1"/>
</dbReference>
<feature type="compositionally biased region" description="Acidic residues" evidence="1">
    <location>
        <begin position="52"/>
        <end position="66"/>
    </location>
</feature>
<keyword evidence="3" id="KW-1185">Reference proteome</keyword>
<dbReference type="AlphaFoldDB" id="A0A239C619"/>
<feature type="region of interest" description="Disordered" evidence="1">
    <location>
        <begin position="1"/>
        <end position="92"/>
    </location>
</feature>
<name>A0A239C619_9BURK</name>
<organism evidence="2 3">
    <name type="scientific">Noviherbaspirillum humi</name>
    <dbReference type="NCBI Taxonomy" id="1688639"/>
    <lineage>
        <taxon>Bacteria</taxon>
        <taxon>Pseudomonadati</taxon>
        <taxon>Pseudomonadota</taxon>
        <taxon>Betaproteobacteria</taxon>
        <taxon>Burkholderiales</taxon>
        <taxon>Oxalobacteraceae</taxon>
        <taxon>Noviherbaspirillum</taxon>
    </lineage>
</organism>
<feature type="compositionally biased region" description="Basic and acidic residues" evidence="1">
    <location>
        <begin position="1"/>
        <end position="22"/>
    </location>
</feature>
<protein>
    <submittedName>
        <fullName evidence="2">Uncharacterized protein</fullName>
    </submittedName>
</protein>
<evidence type="ECO:0000256" key="1">
    <source>
        <dbReference type="SAM" id="MobiDB-lite"/>
    </source>
</evidence>